<proteinExistence type="predicted"/>
<evidence type="ECO:0000259" key="1">
    <source>
        <dbReference type="Pfam" id="PF00535"/>
    </source>
</evidence>
<protein>
    <submittedName>
        <fullName evidence="2">Glycosyl transferase family 2</fullName>
    </submittedName>
</protein>
<dbReference type="RefSeq" id="WP_091409922.1">
    <property type="nucleotide sequence ID" value="NZ_FOAB01000005.1"/>
</dbReference>
<sequence length="187" mass="21045">MKTGIIIPCFNEEKRLNVTAFKNFVSKENDYYLCFVNDGSKDNTLKVLQEIREINPSKVSIVDMKKNGGKAAAVRAGSRYLYSFVEIDYIGFIDAGLSADFEDFGDLLKTLKTNNELNFVFGSRAKNASEAIEKDKIRSLLSKVINILIILMVESSIEDTVFGANIYKADLVSIVLAESFMSNWFFM</sequence>
<dbReference type="AlphaFoldDB" id="A0A1H7S217"/>
<dbReference type="Pfam" id="PF00535">
    <property type="entry name" value="Glycos_transf_2"/>
    <property type="match status" value="1"/>
</dbReference>
<dbReference type="OrthoDB" id="952827at2"/>
<evidence type="ECO:0000313" key="2">
    <source>
        <dbReference type="EMBL" id="SEL66650.1"/>
    </source>
</evidence>
<gene>
    <name evidence="2" type="ORF">SAMN04487910_2967</name>
</gene>
<dbReference type="EMBL" id="FOAB01000005">
    <property type="protein sequence ID" value="SEL66650.1"/>
    <property type="molecule type" value="Genomic_DNA"/>
</dbReference>
<reference evidence="2 3" key="1">
    <citation type="submission" date="2016-10" db="EMBL/GenBank/DDBJ databases">
        <authorList>
            <person name="de Groot N.N."/>
        </authorList>
    </citation>
    <scope>NUCLEOTIDE SEQUENCE [LARGE SCALE GENOMIC DNA]</scope>
    <source>
        <strain evidence="2 3">DSM 25232</strain>
    </source>
</reference>
<keyword evidence="2" id="KW-0808">Transferase</keyword>
<organism evidence="2 3">
    <name type="scientific">Aquimarina amphilecti</name>
    <dbReference type="NCBI Taxonomy" id="1038014"/>
    <lineage>
        <taxon>Bacteria</taxon>
        <taxon>Pseudomonadati</taxon>
        <taxon>Bacteroidota</taxon>
        <taxon>Flavobacteriia</taxon>
        <taxon>Flavobacteriales</taxon>
        <taxon>Flavobacteriaceae</taxon>
        <taxon>Aquimarina</taxon>
    </lineage>
</organism>
<dbReference type="InterPro" id="IPR029044">
    <property type="entry name" value="Nucleotide-diphossugar_trans"/>
</dbReference>
<dbReference type="SUPFAM" id="SSF53448">
    <property type="entry name" value="Nucleotide-diphospho-sugar transferases"/>
    <property type="match status" value="1"/>
</dbReference>
<accession>A0A1H7S217</accession>
<dbReference type="PANTHER" id="PTHR10859:SF91">
    <property type="entry name" value="DOLICHYL-PHOSPHATE BETA-GLUCOSYLTRANSFERASE"/>
    <property type="match status" value="1"/>
</dbReference>
<dbReference type="InterPro" id="IPR001173">
    <property type="entry name" value="Glyco_trans_2-like"/>
</dbReference>
<dbReference type="STRING" id="1038014.SAMN04487910_2967"/>
<dbReference type="GO" id="GO:0006487">
    <property type="term" value="P:protein N-linked glycosylation"/>
    <property type="evidence" value="ECO:0007669"/>
    <property type="project" value="TreeGrafter"/>
</dbReference>
<name>A0A1H7S217_AQUAM</name>
<feature type="domain" description="Glycosyltransferase 2-like" evidence="1">
    <location>
        <begin position="5"/>
        <end position="170"/>
    </location>
</feature>
<dbReference type="Gene3D" id="3.90.550.10">
    <property type="entry name" value="Spore Coat Polysaccharide Biosynthesis Protein SpsA, Chain A"/>
    <property type="match status" value="1"/>
</dbReference>
<dbReference type="GO" id="GO:0016740">
    <property type="term" value="F:transferase activity"/>
    <property type="evidence" value="ECO:0007669"/>
    <property type="project" value="UniProtKB-KW"/>
</dbReference>
<dbReference type="PANTHER" id="PTHR10859">
    <property type="entry name" value="GLYCOSYL TRANSFERASE"/>
    <property type="match status" value="1"/>
</dbReference>
<dbReference type="Proteomes" id="UP000198521">
    <property type="component" value="Unassembled WGS sequence"/>
</dbReference>
<keyword evidence="3" id="KW-1185">Reference proteome</keyword>
<evidence type="ECO:0000313" key="3">
    <source>
        <dbReference type="Proteomes" id="UP000198521"/>
    </source>
</evidence>